<feature type="transmembrane region" description="Helical" evidence="1">
    <location>
        <begin position="294"/>
        <end position="314"/>
    </location>
</feature>
<accession>A0A382IL92</accession>
<keyword evidence="1" id="KW-0472">Membrane</keyword>
<feature type="non-terminal residue" evidence="2">
    <location>
        <position position="381"/>
    </location>
</feature>
<organism evidence="2">
    <name type="scientific">marine metagenome</name>
    <dbReference type="NCBI Taxonomy" id="408172"/>
    <lineage>
        <taxon>unclassified sequences</taxon>
        <taxon>metagenomes</taxon>
        <taxon>ecological metagenomes</taxon>
    </lineage>
</organism>
<reference evidence="2" key="1">
    <citation type="submission" date="2018-05" db="EMBL/GenBank/DDBJ databases">
        <authorList>
            <person name="Lanie J.A."/>
            <person name="Ng W.-L."/>
            <person name="Kazmierczak K.M."/>
            <person name="Andrzejewski T.M."/>
            <person name="Davidsen T.M."/>
            <person name="Wayne K.J."/>
            <person name="Tettelin H."/>
            <person name="Glass J.I."/>
            <person name="Rusch D."/>
            <person name="Podicherti R."/>
            <person name="Tsui H.-C.T."/>
            <person name="Winkler M.E."/>
        </authorList>
    </citation>
    <scope>NUCLEOTIDE SEQUENCE</scope>
</reference>
<keyword evidence="1" id="KW-0812">Transmembrane</keyword>
<dbReference type="EMBL" id="UINC01067881">
    <property type="protein sequence ID" value="SVB99987.1"/>
    <property type="molecule type" value="Genomic_DNA"/>
</dbReference>
<evidence type="ECO:0000313" key="2">
    <source>
        <dbReference type="EMBL" id="SVB99987.1"/>
    </source>
</evidence>
<keyword evidence="1" id="KW-1133">Transmembrane helix</keyword>
<gene>
    <name evidence="2" type="ORF">METZ01_LOCUS252841</name>
</gene>
<feature type="transmembrane region" description="Helical" evidence="1">
    <location>
        <begin position="104"/>
        <end position="122"/>
    </location>
</feature>
<evidence type="ECO:0000256" key="1">
    <source>
        <dbReference type="SAM" id="Phobius"/>
    </source>
</evidence>
<feature type="transmembrane region" description="Helical" evidence="1">
    <location>
        <begin position="255"/>
        <end position="282"/>
    </location>
</feature>
<protein>
    <recommendedName>
        <fullName evidence="3">Glycosyltransferase RgtA/B/C/D-like domain-containing protein</fullName>
    </recommendedName>
</protein>
<feature type="transmembrane region" description="Helical" evidence="1">
    <location>
        <begin position="6"/>
        <end position="28"/>
    </location>
</feature>
<dbReference type="AlphaFoldDB" id="A0A382IL92"/>
<feature type="transmembrane region" description="Helical" evidence="1">
    <location>
        <begin position="65"/>
        <end position="83"/>
    </location>
</feature>
<sequence>MLDIAAPFVTILIGFGAYGFGSPLVRRFDHSGTLSAGESNLISGLIGAVVMAGLVWLVGLVRYDVTSMLVVLTLSVINALLFVQTSMRPVTELYASIPKGAWRLVPLAILVVLFVGIVGSYAPSSDSDTIRYQLYLPDRDLIWGRIGVEFGWSIGEFFPPLGAMLTRLAYALGGSVGAQLLNILWLIVAAGSAAALTFRLSRRTDIAWLAALFLISQRVSINLASAVSMEFILAAYAGSVLLVILAFMRRPDVSMGILLGLMVGGLINVKHHGLVYAACVYLPMVFLSVRRREYLFPLFISGIVSLVILLPWLVRNGLVTGNPFFPAFHQLFGHDNINLFEQILTLNRTGTDFLSVALIPWTIFINQLEFDGLQFGIPFLL</sequence>
<feature type="transmembrane region" description="Helical" evidence="1">
    <location>
        <begin position="180"/>
        <end position="200"/>
    </location>
</feature>
<evidence type="ECO:0008006" key="3">
    <source>
        <dbReference type="Google" id="ProtNLM"/>
    </source>
</evidence>
<feature type="transmembrane region" description="Helical" evidence="1">
    <location>
        <begin position="40"/>
        <end position="59"/>
    </location>
</feature>
<proteinExistence type="predicted"/>
<name>A0A382IL92_9ZZZZ</name>
<feature type="transmembrane region" description="Helical" evidence="1">
    <location>
        <begin position="231"/>
        <end position="249"/>
    </location>
</feature>